<accession>A0A4P7GKW1</accession>
<dbReference type="AlphaFoldDB" id="A0A4P7GKW1"/>
<dbReference type="Proteomes" id="UP000294894">
    <property type="component" value="Chromosome"/>
</dbReference>
<evidence type="ECO:0000313" key="5">
    <source>
        <dbReference type="Proteomes" id="UP000294894"/>
    </source>
</evidence>
<dbReference type="GO" id="GO:0016020">
    <property type="term" value="C:membrane"/>
    <property type="evidence" value="ECO:0007669"/>
    <property type="project" value="UniProtKB-SubCell"/>
</dbReference>
<keyword evidence="5" id="KW-1185">Reference proteome</keyword>
<dbReference type="PANTHER" id="PTHR37042">
    <property type="entry name" value="OUTER MEMBRANE PROTEIN RV1973"/>
    <property type="match status" value="1"/>
</dbReference>
<organism evidence="4 5">
    <name type="scientific">Nocardioides euryhalodurans</name>
    <dbReference type="NCBI Taxonomy" id="2518370"/>
    <lineage>
        <taxon>Bacteria</taxon>
        <taxon>Bacillati</taxon>
        <taxon>Actinomycetota</taxon>
        <taxon>Actinomycetes</taxon>
        <taxon>Propionibacteriales</taxon>
        <taxon>Nocardioidaceae</taxon>
        <taxon>Nocardioides</taxon>
    </lineage>
</organism>
<reference evidence="4 5" key="1">
    <citation type="submission" date="2019-03" db="EMBL/GenBank/DDBJ databases">
        <title>Three New Species of Nocardioides, Nocardioides euryhalodurans sp. nov., Nocardioides seonyuensis sp. nov. and Nocardioides eburneoflavus sp. nov., Iolated from Soil.</title>
        <authorList>
            <person name="Roh S.G."/>
            <person name="Lee C."/>
            <person name="Kim M.-K."/>
            <person name="Kim S.B."/>
        </authorList>
    </citation>
    <scope>NUCLEOTIDE SEQUENCE [LARGE SCALE GENOMIC DNA]</scope>
    <source>
        <strain evidence="4 5">MMS17-SY117</strain>
    </source>
</reference>
<proteinExistence type="predicted"/>
<evidence type="ECO:0008006" key="6">
    <source>
        <dbReference type="Google" id="ProtNLM"/>
    </source>
</evidence>
<dbReference type="EMBL" id="CP038267">
    <property type="protein sequence ID" value="QBR92424.1"/>
    <property type="molecule type" value="Genomic_DNA"/>
</dbReference>
<protein>
    <recommendedName>
        <fullName evidence="6">Mce-associated membrane protein</fullName>
    </recommendedName>
</protein>
<evidence type="ECO:0000256" key="1">
    <source>
        <dbReference type="ARBA" id="ARBA00004370"/>
    </source>
</evidence>
<keyword evidence="2 3" id="KW-0472">Membrane</keyword>
<evidence type="ECO:0000313" key="4">
    <source>
        <dbReference type="EMBL" id="QBR92424.1"/>
    </source>
</evidence>
<comment type="subcellular location">
    <subcellularLocation>
        <location evidence="1">Membrane</location>
    </subcellularLocation>
</comment>
<keyword evidence="3" id="KW-1133">Transmembrane helix</keyword>
<evidence type="ECO:0000256" key="3">
    <source>
        <dbReference type="SAM" id="Phobius"/>
    </source>
</evidence>
<gene>
    <name evidence="4" type="ORF">EXE57_09085</name>
</gene>
<sequence>MTSSDPHDQTRRDTRLRRALLVVLVVVLVACVGVSAWLVTTRGAEAVGIDGGASEVQSERDAVMSQARQFMLRLGTYDPEQLEEGELPEYRELVSEVITPNFRPSFDRQVVAVEQLVAQAGVSRTAEVFSAGAATLDSDSATVLVAGTFTESYPDRQGEMQPQDPVPFRMEVTLNRIDGEWLVDDFTPVSGGEQ</sequence>
<dbReference type="KEGG" id="noy:EXE57_09085"/>
<name>A0A4P7GKW1_9ACTN</name>
<keyword evidence="3" id="KW-0812">Transmembrane</keyword>
<evidence type="ECO:0000256" key="2">
    <source>
        <dbReference type="ARBA" id="ARBA00023136"/>
    </source>
</evidence>
<feature type="transmembrane region" description="Helical" evidence="3">
    <location>
        <begin position="20"/>
        <end position="39"/>
    </location>
</feature>
<dbReference type="OrthoDB" id="3746626at2"/>
<dbReference type="RefSeq" id="WP_135076662.1">
    <property type="nucleotide sequence ID" value="NZ_CP038267.1"/>
</dbReference>
<dbReference type="PANTHER" id="PTHR37042:SF4">
    <property type="entry name" value="OUTER MEMBRANE PROTEIN RV1973"/>
    <property type="match status" value="1"/>
</dbReference>